<evidence type="ECO:0000313" key="6">
    <source>
        <dbReference type="EMBL" id="OLQ08278.1"/>
    </source>
</evidence>
<feature type="repeat" description="ANK" evidence="3">
    <location>
        <begin position="105"/>
        <end position="137"/>
    </location>
</feature>
<dbReference type="OrthoDB" id="424886at2759"/>
<dbReference type="PROSITE" id="PS50297">
    <property type="entry name" value="ANK_REP_REGION"/>
    <property type="match status" value="3"/>
</dbReference>
<dbReference type="PROSITE" id="PS50088">
    <property type="entry name" value="ANK_REPEAT"/>
    <property type="match status" value="3"/>
</dbReference>
<keyword evidence="7" id="KW-1185">Reference proteome</keyword>
<dbReference type="EMBL" id="LSRX01000120">
    <property type="protein sequence ID" value="OLQ08278.1"/>
    <property type="molecule type" value="Genomic_DNA"/>
</dbReference>
<feature type="signal peptide" evidence="5">
    <location>
        <begin position="1"/>
        <end position="26"/>
    </location>
</feature>
<comment type="caution">
    <text evidence="6">The sequence shown here is derived from an EMBL/GenBank/DDBJ whole genome shotgun (WGS) entry which is preliminary data.</text>
</comment>
<dbReference type="SUPFAM" id="SSF48403">
    <property type="entry name" value="Ankyrin repeat"/>
    <property type="match status" value="1"/>
</dbReference>
<organism evidence="6 7">
    <name type="scientific">Symbiodinium microadriaticum</name>
    <name type="common">Dinoflagellate</name>
    <name type="synonym">Zooxanthella microadriatica</name>
    <dbReference type="NCBI Taxonomy" id="2951"/>
    <lineage>
        <taxon>Eukaryota</taxon>
        <taxon>Sar</taxon>
        <taxon>Alveolata</taxon>
        <taxon>Dinophyceae</taxon>
        <taxon>Suessiales</taxon>
        <taxon>Symbiodiniaceae</taxon>
        <taxon>Symbiodinium</taxon>
    </lineage>
</organism>
<name>A0A1Q9ELM1_SYMMI</name>
<dbReference type="AlphaFoldDB" id="A0A1Q9ELM1"/>
<feature type="region of interest" description="Disordered" evidence="4">
    <location>
        <begin position="335"/>
        <end position="354"/>
    </location>
</feature>
<evidence type="ECO:0000256" key="2">
    <source>
        <dbReference type="ARBA" id="ARBA00023043"/>
    </source>
</evidence>
<feature type="repeat" description="ANK" evidence="3">
    <location>
        <begin position="171"/>
        <end position="203"/>
    </location>
</feature>
<feature type="chain" id="PRO_5013022936" evidence="5">
    <location>
        <begin position="27"/>
        <end position="490"/>
    </location>
</feature>
<proteinExistence type="predicted"/>
<sequence length="490" mass="52589">MVRVSTQGHFSLLAALSLQQASHVLALPALDLSGTLRQPSGTDTMREGQAAQDLYSTVQCRLTNSSRISQLQLSATFGTLSHRGHTEIVESLLEHQASVSAVDFTGRAALHWATAQGWQEIVDQLLQKRALLDTQDRRGWSPMLLASQAGHYFVLKTLLEAEAALETKGLDGETALMLAALNGHVEVLRLLVARRANLQARANDGLTPLKLAAEAGNVEAVELLVALGAEVPLEGLAIAEAAIALPGQDAKCRSAGDGLSLTTRLAEQLAEELISTDDCRDTARRWGFDPNAGLRVLKAVAAAGVDTTKLKDRLVELGLVQDPKHDGIFDWDVMAPAEPKTPKDTQGVETSNPKASENSWTLVWISDQAFKPTAVSLKAQLEGLGCQVKGYKTNKNAARALDKKRALVRTVVMVTGAEAPPFLQYIATRPELASTPVVVEATSRSIPVRESPTVQVCDSFDAAANAVWKVAHEPGEGSEKQKRDGIEQDC</sequence>
<evidence type="ECO:0000256" key="1">
    <source>
        <dbReference type="ARBA" id="ARBA00022737"/>
    </source>
</evidence>
<keyword evidence="5" id="KW-0732">Signal</keyword>
<dbReference type="InterPro" id="IPR002110">
    <property type="entry name" value="Ankyrin_rpt"/>
</dbReference>
<reference evidence="6 7" key="1">
    <citation type="submission" date="2016-02" db="EMBL/GenBank/DDBJ databases">
        <title>Genome analysis of coral dinoflagellate symbionts highlights evolutionary adaptations to a symbiotic lifestyle.</title>
        <authorList>
            <person name="Aranda M."/>
            <person name="Li Y."/>
            <person name="Liew Y.J."/>
            <person name="Baumgarten S."/>
            <person name="Simakov O."/>
            <person name="Wilson M."/>
            <person name="Piel J."/>
            <person name="Ashoor H."/>
            <person name="Bougouffa S."/>
            <person name="Bajic V.B."/>
            <person name="Ryu T."/>
            <person name="Ravasi T."/>
            <person name="Bayer T."/>
            <person name="Micklem G."/>
            <person name="Kim H."/>
            <person name="Bhak J."/>
            <person name="Lajeunesse T.C."/>
            <person name="Voolstra C.R."/>
        </authorList>
    </citation>
    <scope>NUCLEOTIDE SEQUENCE [LARGE SCALE GENOMIC DNA]</scope>
    <source>
        <strain evidence="6 7">CCMP2467</strain>
    </source>
</reference>
<evidence type="ECO:0000256" key="4">
    <source>
        <dbReference type="SAM" id="MobiDB-lite"/>
    </source>
</evidence>
<protein>
    <submittedName>
        <fullName evidence="6">Ankyrin-2</fullName>
    </submittedName>
</protein>
<feature type="repeat" description="ANK" evidence="3">
    <location>
        <begin position="204"/>
        <end position="236"/>
    </location>
</feature>
<evidence type="ECO:0000313" key="7">
    <source>
        <dbReference type="Proteomes" id="UP000186817"/>
    </source>
</evidence>
<dbReference type="Pfam" id="PF12796">
    <property type="entry name" value="Ank_2"/>
    <property type="match status" value="2"/>
</dbReference>
<dbReference type="PANTHER" id="PTHR24173:SF74">
    <property type="entry name" value="ANKYRIN REPEAT DOMAIN-CONTAINING PROTEIN 16"/>
    <property type="match status" value="1"/>
</dbReference>
<dbReference type="Proteomes" id="UP000186817">
    <property type="component" value="Unassembled WGS sequence"/>
</dbReference>
<evidence type="ECO:0000256" key="3">
    <source>
        <dbReference type="PROSITE-ProRule" id="PRU00023"/>
    </source>
</evidence>
<dbReference type="Gene3D" id="1.25.40.20">
    <property type="entry name" value="Ankyrin repeat-containing domain"/>
    <property type="match status" value="2"/>
</dbReference>
<gene>
    <name evidence="6" type="primary">Ank2</name>
    <name evidence="6" type="ORF">AK812_SmicGene8195</name>
</gene>
<keyword evidence="2 3" id="KW-0040">ANK repeat</keyword>
<dbReference type="PANTHER" id="PTHR24173">
    <property type="entry name" value="ANKYRIN REPEAT CONTAINING"/>
    <property type="match status" value="1"/>
</dbReference>
<dbReference type="SMART" id="SM00248">
    <property type="entry name" value="ANK"/>
    <property type="match status" value="5"/>
</dbReference>
<keyword evidence="1" id="KW-0677">Repeat</keyword>
<dbReference type="InterPro" id="IPR036770">
    <property type="entry name" value="Ankyrin_rpt-contain_sf"/>
</dbReference>
<accession>A0A1Q9ELM1</accession>
<evidence type="ECO:0000256" key="5">
    <source>
        <dbReference type="SAM" id="SignalP"/>
    </source>
</evidence>
<dbReference type="PRINTS" id="PR01415">
    <property type="entry name" value="ANKYRIN"/>
</dbReference>